<comment type="caution">
    <text evidence="4">Lacks conserved residue(s) required for the propagation of feature annotation.</text>
</comment>
<proteinExistence type="inferred from homology"/>
<dbReference type="Pfam" id="PF22580">
    <property type="entry name" value="KYNU_C"/>
    <property type="match status" value="1"/>
</dbReference>
<feature type="binding site" evidence="4">
    <location>
        <position position="339"/>
    </location>
    <ligand>
        <name>pyridoxal 5'-phosphate</name>
        <dbReference type="ChEBI" id="CHEBI:597326"/>
    </ligand>
</feature>
<dbReference type="FunFam" id="3.40.640.10:FF:000031">
    <property type="entry name" value="Kynureninase"/>
    <property type="match status" value="1"/>
</dbReference>
<evidence type="ECO:0000256" key="6">
    <source>
        <dbReference type="SAM" id="MobiDB-lite"/>
    </source>
</evidence>
<dbReference type="VEuPathDB" id="FungiDB:GMDG_02142"/>
<comment type="cofactor">
    <cofactor evidence="4 5">
        <name>pyridoxal 5'-phosphate</name>
        <dbReference type="ChEBI" id="CHEBI:597326"/>
    </cofactor>
</comment>
<feature type="binding site" evidence="4">
    <location>
        <position position="367"/>
    </location>
    <ligand>
        <name>pyridoxal 5'-phosphate</name>
        <dbReference type="ChEBI" id="CHEBI:597326"/>
    </ligand>
</feature>
<evidence type="ECO:0000313" key="8">
    <source>
        <dbReference type="EMBL" id="ELR06426.1"/>
    </source>
</evidence>
<dbReference type="UniPathway" id="UPA00253">
    <property type="reaction ID" value="UER00329"/>
</dbReference>
<dbReference type="InterPro" id="IPR015424">
    <property type="entry name" value="PyrdxlP-dep_Trfase"/>
</dbReference>
<feature type="binding site" evidence="4">
    <location>
        <position position="264"/>
    </location>
    <ligand>
        <name>pyridoxal 5'-phosphate</name>
        <dbReference type="ChEBI" id="CHEBI:597326"/>
    </ligand>
</feature>
<evidence type="ECO:0000256" key="3">
    <source>
        <dbReference type="ARBA" id="ARBA00022898"/>
    </source>
</evidence>
<dbReference type="PIRSF" id="PIRSF038800">
    <property type="entry name" value="KYNU"/>
    <property type="match status" value="1"/>
</dbReference>
<feature type="domain" description="Aminotransferase class V" evidence="7">
    <location>
        <begin position="74"/>
        <end position="303"/>
    </location>
</feature>
<evidence type="ECO:0000256" key="2">
    <source>
        <dbReference type="ARBA" id="ARBA00022801"/>
    </source>
</evidence>
<dbReference type="GO" id="GO:0005737">
    <property type="term" value="C:cytoplasm"/>
    <property type="evidence" value="ECO:0007669"/>
    <property type="project" value="UniProtKB-SubCell"/>
</dbReference>
<dbReference type="PANTHER" id="PTHR14084:SF0">
    <property type="entry name" value="KYNURENINASE"/>
    <property type="match status" value="1"/>
</dbReference>
<dbReference type="GO" id="GO:0019441">
    <property type="term" value="P:L-tryptophan catabolic process to kynurenine"/>
    <property type="evidence" value="ECO:0007669"/>
    <property type="project" value="TreeGrafter"/>
</dbReference>
<reference evidence="9" key="1">
    <citation type="submission" date="2010-09" db="EMBL/GenBank/DDBJ databases">
        <title>The genome sequence of Geomyces destructans 20631-21.</title>
        <authorList>
            <consortium name="The Broad Institute Genome Sequencing Platform"/>
            <person name="Cuomo C.A."/>
            <person name="Blehert D.S."/>
            <person name="Lorch J.M."/>
            <person name="Young S.K."/>
            <person name="Zeng Q."/>
            <person name="Gargeya S."/>
            <person name="Fitzgerald M."/>
            <person name="Haas B."/>
            <person name="Abouelleil A."/>
            <person name="Alvarado L."/>
            <person name="Arachchi H.M."/>
            <person name="Berlin A."/>
            <person name="Brown A."/>
            <person name="Chapman S.B."/>
            <person name="Chen Z."/>
            <person name="Dunbar C."/>
            <person name="Freedman E."/>
            <person name="Gearin G."/>
            <person name="Gellesch M."/>
            <person name="Goldberg J."/>
            <person name="Griggs A."/>
            <person name="Gujja S."/>
            <person name="Heiman D."/>
            <person name="Howarth C."/>
            <person name="Larson L."/>
            <person name="Lui A."/>
            <person name="MacDonald P.J.P."/>
            <person name="Montmayeur A."/>
            <person name="Murphy C."/>
            <person name="Neiman D."/>
            <person name="Pearson M."/>
            <person name="Priest M."/>
            <person name="Roberts A."/>
            <person name="Saif S."/>
            <person name="Shea T."/>
            <person name="Shenoy N."/>
            <person name="Sisk P."/>
            <person name="Stolte C."/>
            <person name="Sykes S."/>
            <person name="Wortman J."/>
            <person name="Nusbaum C."/>
            <person name="Birren B."/>
        </authorList>
    </citation>
    <scope>NUCLEOTIDE SEQUENCE [LARGE SCALE GENOMIC DNA]</scope>
    <source>
        <strain evidence="9">ATCC MYA-4855 / 20631-21</strain>
    </source>
</reference>
<dbReference type="GO" id="GO:0019805">
    <property type="term" value="P:quinolinate biosynthetic process"/>
    <property type="evidence" value="ECO:0007669"/>
    <property type="project" value="UniProtKB-UniRule"/>
</dbReference>
<gene>
    <name evidence="4" type="primary">BNA5</name>
    <name evidence="8" type="ORF">GMDG_02142</name>
</gene>
<dbReference type="InterPro" id="IPR015422">
    <property type="entry name" value="PyrdxlP-dep_Trfase_small"/>
</dbReference>
<organism evidence="8 9">
    <name type="scientific">Pseudogymnoascus destructans (strain ATCC MYA-4855 / 20631-21)</name>
    <name type="common">Bat white-nose syndrome fungus</name>
    <name type="synonym">Geomyces destructans</name>
    <dbReference type="NCBI Taxonomy" id="658429"/>
    <lineage>
        <taxon>Eukaryota</taxon>
        <taxon>Fungi</taxon>
        <taxon>Dikarya</taxon>
        <taxon>Ascomycota</taxon>
        <taxon>Pezizomycotina</taxon>
        <taxon>Leotiomycetes</taxon>
        <taxon>Thelebolales</taxon>
        <taxon>Thelebolaceae</taxon>
        <taxon>Pseudogymnoascus</taxon>
    </lineage>
</organism>
<keyword evidence="9" id="KW-1185">Reference proteome</keyword>
<comment type="similarity">
    <text evidence="4 5">Belongs to the kynureninase family.</text>
</comment>
<name>L8G362_PSED2</name>
<feature type="binding site" evidence="4">
    <location>
        <position position="147"/>
    </location>
    <ligand>
        <name>pyridoxal 5'-phosphate</name>
        <dbReference type="ChEBI" id="CHEBI:597326"/>
    </ligand>
</feature>
<comment type="pathway">
    <text evidence="4 5">Amino-acid degradation; L-kynurenine degradation; L-alanine and anthranilate from L-kynurenine: step 1/1.</text>
</comment>
<dbReference type="InterPro" id="IPR010111">
    <property type="entry name" value="Kynureninase"/>
</dbReference>
<feature type="binding site" evidence="4">
    <location>
        <position position="148"/>
    </location>
    <ligand>
        <name>pyridoxal 5'-phosphate</name>
        <dbReference type="ChEBI" id="CHEBI:597326"/>
    </ligand>
</feature>
<dbReference type="InterPro" id="IPR015421">
    <property type="entry name" value="PyrdxlP-dep_Trfase_major"/>
</dbReference>
<evidence type="ECO:0000256" key="1">
    <source>
        <dbReference type="ARBA" id="ARBA00022642"/>
    </source>
</evidence>
<keyword evidence="1 4" id="KW-0662">Pyridine nucleotide biosynthesis</keyword>
<feature type="binding site" evidence="4">
    <location>
        <begin position="176"/>
        <end position="179"/>
    </location>
    <ligand>
        <name>pyridoxal 5'-phosphate</name>
        <dbReference type="ChEBI" id="CHEBI:597326"/>
    </ligand>
</feature>
<protein>
    <recommendedName>
        <fullName evidence="4 5">Kynureninase</fullName>
        <ecNumber evidence="4 5">3.7.1.3</ecNumber>
    </recommendedName>
    <alternativeName>
        <fullName evidence="4">Biosynthesis of nicotinic acid protein 5</fullName>
    </alternativeName>
    <alternativeName>
        <fullName evidence="4">L-kynurenine hydrolase</fullName>
    </alternativeName>
</protein>
<comment type="catalytic activity">
    <reaction evidence="4 5">
        <text>L-kynurenine + H2O = anthranilate + L-alanine + H(+)</text>
        <dbReference type="Rhea" id="RHEA:16813"/>
        <dbReference type="ChEBI" id="CHEBI:15377"/>
        <dbReference type="ChEBI" id="CHEBI:15378"/>
        <dbReference type="ChEBI" id="CHEBI:16567"/>
        <dbReference type="ChEBI" id="CHEBI:57959"/>
        <dbReference type="ChEBI" id="CHEBI:57972"/>
        <dbReference type="EC" id="3.7.1.3"/>
    </reaction>
</comment>
<dbReference type="HAMAP" id="MF_01970">
    <property type="entry name" value="Kynureninase"/>
    <property type="match status" value="1"/>
</dbReference>
<dbReference type="EMBL" id="GL573196">
    <property type="protein sequence ID" value="ELR06426.1"/>
    <property type="molecule type" value="Genomic_DNA"/>
</dbReference>
<dbReference type="Proteomes" id="UP000011064">
    <property type="component" value="Unassembled WGS sequence"/>
</dbReference>
<dbReference type="GO" id="GO:0030170">
    <property type="term" value="F:pyridoxal phosphate binding"/>
    <property type="evidence" value="ECO:0007669"/>
    <property type="project" value="UniProtKB-UniRule"/>
</dbReference>
<dbReference type="GO" id="GO:0097053">
    <property type="term" value="P:L-kynurenine catabolic process"/>
    <property type="evidence" value="ECO:0007669"/>
    <property type="project" value="UniProtKB-UniRule"/>
</dbReference>
<dbReference type="InterPro" id="IPR000192">
    <property type="entry name" value="Aminotrans_V_dom"/>
</dbReference>
<evidence type="ECO:0000256" key="4">
    <source>
        <dbReference type="HAMAP-Rule" id="MF_03017"/>
    </source>
</evidence>
<comment type="function">
    <text evidence="4 5">Catalyzes the cleavage of L-kynurenine (L-Kyn) and L-3-hydroxykynurenine (L-3OHKyn) into anthranilic acid (AA) and 3-hydroxyanthranilic acid (3-OHAA), respectively.</text>
</comment>
<accession>L8G362</accession>
<dbReference type="AlphaFoldDB" id="L8G362"/>
<dbReference type="SUPFAM" id="SSF53383">
    <property type="entry name" value="PLP-dependent transferases"/>
    <property type="match status" value="1"/>
</dbReference>
<dbReference type="FunCoup" id="L8G362">
    <property type="interactions" value="189"/>
</dbReference>
<comment type="subunit">
    <text evidence="4 5">Homodimer.</text>
</comment>
<dbReference type="GO" id="GO:0043420">
    <property type="term" value="P:anthranilate metabolic process"/>
    <property type="evidence" value="ECO:0007669"/>
    <property type="project" value="UniProtKB-UniRule"/>
</dbReference>
<dbReference type="HOGENOM" id="CLU_003433_4_0_1"/>
<dbReference type="EC" id="3.7.1.3" evidence="4 5"/>
<comment type="catalytic activity">
    <reaction evidence="5">
        <text>3-hydroxy-L-kynurenine + H2O = 3-hydroxyanthranilate + L-alanine + H(+)</text>
        <dbReference type="Rhea" id="RHEA:25143"/>
        <dbReference type="ChEBI" id="CHEBI:15377"/>
        <dbReference type="ChEBI" id="CHEBI:15378"/>
        <dbReference type="ChEBI" id="CHEBI:36559"/>
        <dbReference type="ChEBI" id="CHEBI:57972"/>
        <dbReference type="ChEBI" id="CHEBI:58125"/>
        <dbReference type="EC" id="3.7.1.3"/>
    </reaction>
</comment>
<dbReference type="STRING" id="658429.L8G362"/>
<dbReference type="Pfam" id="PF00266">
    <property type="entry name" value="Aminotran_5"/>
    <property type="match status" value="1"/>
</dbReference>
<dbReference type="OrthoDB" id="5978656at2759"/>
<feature type="modified residue" description="N6-(pyridoxal phosphate)lysine" evidence="4">
    <location>
        <position position="287"/>
    </location>
</feature>
<comment type="pathway">
    <text evidence="4 5">Cofactor biosynthesis; NAD(+) biosynthesis; quinolinate from L-kynurenine: step 2/3.</text>
</comment>
<feature type="binding site" evidence="4">
    <location>
        <position position="286"/>
    </location>
    <ligand>
        <name>pyridoxal 5'-phosphate</name>
        <dbReference type="ChEBI" id="CHEBI:597326"/>
    </ligand>
</feature>
<dbReference type="GO" id="GO:0030429">
    <property type="term" value="F:kynureninase activity"/>
    <property type="evidence" value="ECO:0007669"/>
    <property type="project" value="UniProtKB-UniRule"/>
</dbReference>
<evidence type="ECO:0000259" key="7">
    <source>
        <dbReference type="Pfam" id="PF00266"/>
    </source>
</evidence>
<keyword evidence="3 4" id="KW-0663">Pyridoxal phosphate</keyword>
<feature type="region of interest" description="Disordered" evidence="6">
    <location>
        <begin position="307"/>
        <end position="330"/>
    </location>
</feature>
<evidence type="ECO:0000256" key="5">
    <source>
        <dbReference type="PIRNR" id="PIRNR038800"/>
    </source>
</evidence>
<comment type="subcellular location">
    <subcellularLocation>
        <location evidence="4 5">Cytoplasm</location>
    </subcellularLocation>
</comment>
<keyword evidence="4 5" id="KW-0963">Cytoplasm</keyword>
<dbReference type="GO" id="GO:0034354">
    <property type="term" value="P:'de novo' NAD+ biosynthetic process from L-tryptophan"/>
    <property type="evidence" value="ECO:0007669"/>
    <property type="project" value="UniProtKB-UniRule"/>
</dbReference>
<dbReference type="PANTHER" id="PTHR14084">
    <property type="entry name" value="KYNURENINASE"/>
    <property type="match status" value="1"/>
</dbReference>
<dbReference type="NCBIfam" id="TIGR01814">
    <property type="entry name" value="kynureninase"/>
    <property type="match status" value="1"/>
</dbReference>
<dbReference type="InParanoid" id="L8G362"/>
<dbReference type="UniPathway" id="UPA00334">
    <property type="reaction ID" value="UER00455"/>
</dbReference>
<keyword evidence="2 4" id="KW-0378">Hydrolase</keyword>
<sequence>MTESTPTSTTTNGQATAADALPHHSREYAEYLTAQDPLKHLRAEFFIPSKADLARETLPRNDHTIPPSSHDESVYLCGNSLGLQPRRVSQRLQQYLSAWATQGVQGHFKALKDSPLPAWLYADDAAAKAMAPIVGAAPAEIAVMETLTANLHFILSAFYRPDVNGRHKIIIESKAFPSDHFAVESQVRHHNLPPSTSMITIDPPTDTSLLPTSHILATIDAHASTTAVLLLPGVQFYTGQLLDIKTITAYAQARGIFVVWDLAHAVGNVPLQLHDWNVDAAAWCTYKYLNSGPGAIGGMFVHERNSRVTTTTTTTTSNGATNGDKKSEDKEFHPRLAGWWGSDKKTRFAMSNDFSPIPGAGGFQVSNPSTNDLTTVCASLEVFNLTTIAELREKSLGLTAYLEERLLALQKRSGGFKIITPSSPEERGAQLSVQLEEGFLEGVMEELIKGGVIVDERMPDVIRVAPAPIYNNAVDVWIFMDVFEKALGTVREGKTERKGNGEGGRLRRL</sequence>
<dbReference type="Gene3D" id="3.40.640.10">
    <property type="entry name" value="Type I PLP-dependent aspartate aminotransferase-like (Major domain)"/>
    <property type="match status" value="1"/>
</dbReference>
<dbReference type="Gene3D" id="3.90.1150.10">
    <property type="entry name" value="Aspartate Aminotransferase, domain 1"/>
    <property type="match status" value="1"/>
</dbReference>
<feature type="binding site" evidence="4">
    <location>
        <position position="261"/>
    </location>
    <ligand>
        <name>pyridoxal 5'-phosphate</name>
        <dbReference type="ChEBI" id="CHEBI:597326"/>
    </ligand>
</feature>
<evidence type="ECO:0000313" key="9">
    <source>
        <dbReference type="Proteomes" id="UP000011064"/>
    </source>
</evidence>